<proteinExistence type="predicted"/>
<evidence type="ECO:0000313" key="1">
    <source>
        <dbReference type="Proteomes" id="UP000887580"/>
    </source>
</evidence>
<protein>
    <submittedName>
        <fullName evidence="2">Uncharacterized protein</fullName>
    </submittedName>
</protein>
<name>A0AC35G5B1_9BILA</name>
<organism evidence="1 2">
    <name type="scientific">Panagrolaimus sp. PS1159</name>
    <dbReference type="NCBI Taxonomy" id="55785"/>
    <lineage>
        <taxon>Eukaryota</taxon>
        <taxon>Metazoa</taxon>
        <taxon>Ecdysozoa</taxon>
        <taxon>Nematoda</taxon>
        <taxon>Chromadorea</taxon>
        <taxon>Rhabditida</taxon>
        <taxon>Tylenchina</taxon>
        <taxon>Panagrolaimomorpha</taxon>
        <taxon>Panagrolaimoidea</taxon>
        <taxon>Panagrolaimidae</taxon>
        <taxon>Panagrolaimus</taxon>
    </lineage>
</organism>
<dbReference type="Proteomes" id="UP000887580">
    <property type="component" value="Unplaced"/>
</dbReference>
<evidence type="ECO:0000313" key="2">
    <source>
        <dbReference type="WBParaSite" id="PS1159_v2.g24066.t1"/>
    </source>
</evidence>
<sequence>MVDGDGCLYIDYQNYVEYLRKTDFSNVEWAGYRAWIWQTCNEFGNYQTTDSPITSDNFIGNVLPVNYYVKICGEIFDSSISNFTVYKNVQNTNNLYHGQYGYNGTKVVFPNGSNDPWHILGVLSRTNDKTYPIIIDGASHCDDMIPNSATDTPALIEARQKIRSHVLSWVYE</sequence>
<reference evidence="2" key="1">
    <citation type="submission" date="2022-11" db="UniProtKB">
        <authorList>
            <consortium name="WormBaseParasite"/>
        </authorList>
    </citation>
    <scope>IDENTIFICATION</scope>
</reference>
<accession>A0AC35G5B1</accession>
<dbReference type="WBParaSite" id="PS1159_v2.g24066.t1">
    <property type="protein sequence ID" value="PS1159_v2.g24066.t1"/>
    <property type="gene ID" value="PS1159_v2.g24066"/>
</dbReference>